<gene>
    <name evidence="2" type="ORF">GPUH_LOCUS1984</name>
</gene>
<dbReference type="SUPFAM" id="SSF52087">
    <property type="entry name" value="CRAL/TRIO domain"/>
    <property type="match status" value="1"/>
</dbReference>
<sequence>MKNKLRYYSSCRVKKNNGLLPVFMQAPIAILGKNRDNDNKIVIFELAGRVDLENFMESIQLTPFLNARFGLMERLLRLINEQEKISKRQSGVIYVVDLEGLEMSSSLISFLTGQFCEFEFLNQILHKCVIFAGPFRIIWGTLLEQYPSIFTRIIVVKTPNYINVLWTACMPFITSSYREKISITKSANWRNELLQYIDAQRLPVHYGGTMLDEMNDERCRLLIPFPEKSTPLTEPVLPFLPDSFRLAPGNEKCFLRSICSSY</sequence>
<dbReference type="InterPro" id="IPR053302">
    <property type="entry name" value="CRAL-TRIO_domain"/>
</dbReference>
<evidence type="ECO:0000313" key="4">
    <source>
        <dbReference type="WBParaSite" id="GPUH_0000198901-mRNA-1"/>
    </source>
</evidence>
<name>A0A183CZU3_9BILA</name>
<evidence type="ECO:0000313" key="3">
    <source>
        <dbReference type="Proteomes" id="UP000271098"/>
    </source>
</evidence>
<dbReference type="Pfam" id="PF00650">
    <property type="entry name" value="CRAL_TRIO"/>
    <property type="match status" value="1"/>
</dbReference>
<keyword evidence="3" id="KW-1185">Reference proteome</keyword>
<reference evidence="4" key="1">
    <citation type="submission" date="2016-06" db="UniProtKB">
        <authorList>
            <consortium name="WormBaseParasite"/>
        </authorList>
    </citation>
    <scope>IDENTIFICATION</scope>
</reference>
<dbReference type="PANTHER" id="PTHR47159:SF2">
    <property type="entry name" value="CRAL-TRIO DOMAIN-CONTAINING PROTEIN"/>
    <property type="match status" value="1"/>
</dbReference>
<dbReference type="InterPro" id="IPR001251">
    <property type="entry name" value="CRAL-TRIO_dom"/>
</dbReference>
<accession>A0A183CZU3</accession>
<dbReference type="InterPro" id="IPR036865">
    <property type="entry name" value="CRAL-TRIO_dom_sf"/>
</dbReference>
<protein>
    <submittedName>
        <fullName evidence="4">CRAL-TRIO domain-containing protein</fullName>
    </submittedName>
</protein>
<dbReference type="EMBL" id="UYRT01002734">
    <property type="protein sequence ID" value="VDK31408.1"/>
    <property type="molecule type" value="Genomic_DNA"/>
</dbReference>
<organism evidence="4">
    <name type="scientific">Gongylonema pulchrum</name>
    <dbReference type="NCBI Taxonomy" id="637853"/>
    <lineage>
        <taxon>Eukaryota</taxon>
        <taxon>Metazoa</taxon>
        <taxon>Ecdysozoa</taxon>
        <taxon>Nematoda</taxon>
        <taxon>Chromadorea</taxon>
        <taxon>Rhabditida</taxon>
        <taxon>Spirurina</taxon>
        <taxon>Spiruromorpha</taxon>
        <taxon>Spiruroidea</taxon>
        <taxon>Gongylonematidae</taxon>
        <taxon>Gongylonema</taxon>
    </lineage>
</organism>
<evidence type="ECO:0000313" key="2">
    <source>
        <dbReference type="EMBL" id="VDK31408.1"/>
    </source>
</evidence>
<dbReference type="PANTHER" id="PTHR47159">
    <property type="entry name" value="PROTEIN CBG07705-RELATED"/>
    <property type="match status" value="1"/>
</dbReference>
<reference evidence="2 3" key="2">
    <citation type="submission" date="2018-11" db="EMBL/GenBank/DDBJ databases">
        <authorList>
            <consortium name="Pathogen Informatics"/>
        </authorList>
    </citation>
    <scope>NUCLEOTIDE SEQUENCE [LARGE SCALE GENOMIC DNA]</scope>
</reference>
<dbReference type="OrthoDB" id="1434354at2759"/>
<dbReference type="PROSITE" id="PS50191">
    <property type="entry name" value="CRAL_TRIO"/>
    <property type="match status" value="1"/>
</dbReference>
<dbReference type="WBParaSite" id="GPUH_0000198901-mRNA-1">
    <property type="protein sequence ID" value="GPUH_0000198901-mRNA-1"/>
    <property type="gene ID" value="GPUH_0000198901"/>
</dbReference>
<feature type="domain" description="CRAL-TRIO" evidence="1">
    <location>
        <begin position="27"/>
        <end position="214"/>
    </location>
</feature>
<dbReference type="Proteomes" id="UP000271098">
    <property type="component" value="Unassembled WGS sequence"/>
</dbReference>
<proteinExistence type="predicted"/>
<dbReference type="Gene3D" id="3.40.525.10">
    <property type="entry name" value="CRAL-TRIO lipid binding domain"/>
    <property type="match status" value="1"/>
</dbReference>
<dbReference type="SMART" id="SM00516">
    <property type="entry name" value="SEC14"/>
    <property type="match status" value="1"/>
</dbReference>
<dbReference type="AlphaFoldDB" id="A0A183CZU3"/>
<evidence type="ECO:0000259" key="1">
    <source>
        <dbReference type="PROSITE" id="PS50191"/>
    </source>
</evidence>
<dbReference type="CDD" id="cd00170">
    <property type="entry name" value="SEC14"/>
    <property type="match status" value="1"/>
</dbReference>